<comment type="subcellular location">
    <subcellularLocation>
        <location evidence="1">Membrane</location>
        <topology evidence="1">Single-pass membrane protein</topology>
    </subcellularLocation>
</comment>
<keyword evidence="2" id="KW-0723">Serine/threonine-protein kinase</keyword>
<dbReference type="InterPro" id="IPR000719">
    <property type="entry name" value="Prot_kinase_dom"/>
</dbReference>
<gene>
    <name evidence="20" type="ORF">J5N97_011647</name>
</gene>
<organism evidence="20 21">
    <name type="scientific">Dioscorea zingiberensis</name>
    <dbReference type="NCBI Taxonomy" id="325984"/>
    <lineage>
        <taxon>Eukaryota</taxon>
        <taxon>Viridiplantae</taxon>
        <taxon>Streptophyta</taxon>
        <taxon>Embryophyta</taxon>
        <taxon>Tracheophyta</taxon>
        <taxon>Spermatophyta</taxon>
        <taxon>Magnoliopsida</taxon>
        <taxon>Liliopsida</taxon>
        <taxon>Dioscoreales</taxon>
        <taxon>Dioscoreaceae</taxon>
        <taxon>Dioscorea</taxon>
    </lineage>
</organism>
<dbReference type="FunFam" id="1.10.510.10:FF:000129">
    <property type="entry name" value="cysteine-rich receptor-like protein kinase 10"/>
    <property type="match status" value="1"/>
</dbReference>
<evidence type="ECO:0000256" key="7">
    <source>
        <dbReference type="ARBA" id="ARBA00022737"/>
    </source>
</evidence>
<dbReference type="Gene3D" id="3.30.200.20">
    <property type="entry name" value="Phosphorylase Kinase, domain 1"/>
    <property type="match status" value="1"/>
</dbReference>
<dbReference type="PROSITE" id="PS50011">
    <property type="entry name" value="PROTEIN_KINASE_DOM"/>
    <property type="match status" value="1"/>
</dbReference>
<dbReference type="Gene3D" id="3.30.430.20">
    <property type="entry name" value="Gnk2 domain, C-X8-C-X2-C motif"/>
    <property type="match status" value="2"/>
</dbReference>
<dbReference type="PANTHER" id="PTHR27002:SF1040">
    <property type="entry name" value="OS07G0538400 PROTEIN"/>
    <property type="match status" value="1"/>
</dbReference>
<feature type="domain" description="Protein kinase" evidence="18">
    <location>
        <begin position="353"/>
        <end position="596"/>
    </location>
</feature>
<dbReference type="CDD" id="cd23509">
    <property type="entry name" value="Gnk2-like"/>
    <property type="match status" value="2"/>
</dbReference>
<sequence>MALLLGCKLLCLFLLSLFLVSPSLSAELLYQFCGSTGNYTANGTYESNLNALLPSLASNGSDPGFYKDTLGRVPDQVYALSLCRGDVNASVCRSCLDRARQDALQLCPYNKAATIYYDYCFLRYSNLNFLNSNDNSDLFYMWNAQNDTDPDKFNKLATELVNRTCQYASFNSSRRFGTGEANFTDAEPKLYGLAQCTPDFSGDQCYNCLTGMFSLMQNIAGKRGGRVLGSRCNFRYEIYPFYEGKSMLQLPSSSSSPPPSNGTNTTGNGNTTTPAVPTVEGDGNKNNIGMILAIVIPLVIAFLLISSICICFWWRRKRRMAKKLPHDTNPEEITSVESILFDLSTLKTATANFSEENKLGQGGFGSVYKGTLQNGREIAVKRLSAGSGQGIGELKNELVLVAKLQHRNLVRLLGVCLEEEEKMLVYEYVPNRSLDTILFDSIKHEQLDWGRRYKIISGIARGLLYLHEDSQLKIIHRDLKASNILLDEDMNPKISDFGLARLFGGDQTGGTTSRVVGTFGYMAPEYVMRGQFSAKSDIFSFGVLVLEILTGQKNSNFPETEQADDLLSYVWEHWTQGTISEILDPSFGVVGQEVRH</sequence>
<dbReference type="GO" id="GO:0006979">
    <property type="term" value="P:response to oxidative stress"/>
    <property type="evidence" value="ECO:0007669"/>
    <property type="project" value="UniProtKB-ARBA"/>
</dbReference>
<dbReference type="OrthoDB" id="688481at2759"/>
<feature type="region of interest" description="Disordered" evidence="15">
    <location>
        <begin position="249"/>
        <end position="280"/>
    </location>
</feature>
<evidence type="ECO:0000259" key="19">
    <source>
        <dbReference type="PROSITE" id="PS51473"/>
    </source>
</evidence>
<evidence type="ECO:0008006" key="22">
    <source>
        <dbReference type="Google" id="ProtNLM"/>
    </source>
</evidence>
<dbReference type="PANTHER" id="PTHR27002">
    <property type="entry name" value="RECEPTOR-LIKE SERINE/THREONINE-PROTEIN KINASE SD1-8"/>
    <property type="match status" value="1"/>
</dbReference>
<feature type="transmembrane region" description="Helical" evidence="16">
    <location>
        <begin position="288"/>
        <end position="314"/>
    </location>
</feature>
<evidence type="ECO:0000313" key="21">
    <source>
        <dbReference type="Proteomes" id="UP001085076"/>
    </source>
</evidence>
<dbReference type="SUPFAM" id="SSF56112">
    <property type="entry name" value="Protein kinase-like (PK-like)"/>
    <property type="match status" value="1"/>
</dbReference>
<dbReference type="EMBL" id="JAGGNH010000002">
    <property type="protein sequence ID" value="KAJ0983392.1"/>
    <property type="molecule type" value="Genomic_DNA"/>
</dbReference>
<keyword evidence="7" id="KW-0677">Repeat</keyword>
<dbReference type="InterPro" id="IPR002902">
    <property type="entry name" value="GNK2"/>
</dbReference>
<keyword evidence="8 14" id="KW-0547">Nucleotide-binding</keyword>
<evidence type="ECO:0000256" key="13">
    <source>
        <dbReference type="ARBA" id="ARBA00023180"/>
    </source>
</evidence>
<dbReference type="InterPro" id="IPR011009">
    <property type="entry name" value="Kinase-like_dom_sf"/>
</dbReference>
<evidence type="ECO:0000256" key="6">
    <source>
        <dbReference type="ARBA" id="ARBA00022729"/>
    </source>
</evidence>
<dbReference type="PROSITE" id="PS00107">
    <property type="entry name" value="PROTEIN_KINASE_ATP"/>
    <property type="match status" value="1"/>
</dbReference>
<feature type="binding site" evidence="14">
    <location>
        <position position="381"/>
    </location>
    <ligand>
        <name>ATP</name>
        <dbReference type="ChEBI" id="CHEBI:30616"/>
    </ligand>
</feature>
<dbReference type="Pfam" id="PF00069">
    <property type="entry name" value="Pkinase"/>
    <property type="match status" value="1"/>
</dbReference>
<evidence type="ECO:0000256" key="12">
    <source>
        <dbReference type="ARBA" id="ARBA00023136"/>
    </source>
</evidence>
<evidence type="ECO:0000256" key="9">
    <source>
        <dbReference type="ARBA" id="ARBA00022777"/>
    </source>
</evidence>
<reference evidence="20" key="1">
    <citation type="submission" date="2021-03" db="EMBL/GenBank/DDBJ databases">
        <authorList>
            <person name="Li Z."/>
            <person name="Yang C."/>
        </authorList>
    </citation>
    <scope>NUCLEOTIDE SEQUENCE</scope>
    <source>
        <strain evidence="20">Dzin_1.0</strain>
        <tissue evidence="20">Leaf</tissue>
    </source>
</reference>
<dbReference type="PROSITE" id="PS51473">
    <property type="entry name" value="GNK2"/>
    <property type="match status" value="2"/>
</dbReference>
<evidence type="ECO:0000256" key="16">
    <source>
        <dbReference type="SAM" id="Phobius"/>
    </source>
</evidence>
<evidence type="ECO:0000256" key="10">
    <source>
        <dbReference type="ARBA" id="ARBA00022840"/>
    </source>
</evidence>
<feature type="domain" description="Gnk2-homologous" evidence="19">
    <location>
        <begin position="27"/>
        <end position="129"/>
    </location>
</feature>
<dbReference type="GO" id="GO:0005886">
    <property type="term" value="C:plasma membrane"/>
    <property type="evidence" value="ECO:0007669"/>
    <property type="project" value="TreeGrafter"/>
</dbReference>
<evidence type="ECO:0000313" key="20">
    <source>
        <dbReference type="EMBL" id="KAJ0983392.1"/>
    </source>
</evidence>
<protein>
    <recommendedName>
        <fullName evidence="22">Cysteine-rich receptor-like protein kinase 10</fullName>
    </recommendedName>
</protein>
<evidence type="ECO:0000259" key="18">
    <source>
        <dbReference type="PROSITE" id="PS50011"/>
    </source>
</evidence>
<keyword evidence="6 17" id="KW-0732">Signal</keyword>
<keyword evidence="21" id="KW-1185">Reference proteome</keyword>
<evidence type="ECO:0000256" key="17">
    <source>
        <dbReference type="SAM" id="SignalP"/>
    </source>
</evidence>
<dbReference type="InterPro" id="IPR038408">
    <property type="entry name" value="GNK2_sf"/>
</dbReference>
<keyword evidence="5 16" id="KW-0812">Transmembrane</keyword>
<dbReference type="Proteomes" id="UP001085076">
    <property type="component" value="Miscellaneous, Linkage group lg02"/>
</dbReference>
<feature type="signal peptide" evidence="17">
    <location>
        <begin position="1"/>
        <end position="25"/>
    </location>
</feature>
<keyword evidence="12 16" id="KW-0472">Membrane</keyword>
<evidence type="ECO:0000256" key="1">
    <source>
        <dbReference type="ARBA" id="ARBA00004167"/>
    </source>
</evidence>
<evidence type="ECO:0000256" key="3">
    <source>
        <dbReference type="ARBA" id="ARBA00022553"/>
    </source>
</evidence>
<evidence type="ECO:0000256" key="15">
    <source>
        <dbReference type="SAM" id="MobiDB-lite"/>
    </source>
</evidence>
<dbReference type="FunFam" id="3.30.430.20:FF:000002">
    <property type="entry name" value="Cysteine-rich receptor-like protein kinase 10"/>
    <property type="match status" value="1"/>
</dbReference>
<dbReference type="Pfam" id="PF01657">
    <property type="entry name" value="Stress-antifung"/>
    <property type="match status" value="2"/>
</dbReference>
<evidence type="ECO:0000256" key="5">
    <source>
        <dbReference type="ARBA" id="ARBA00022692"/>
    </source>
</evidence>
<keyword evidence="11 16" id="KW-1133">Transmembrane helix</keyword>
<evidence type="ECO:0000256" key="11">
    <source>
        <dbReference type="ARBA" id="ARBA00022989"/>
    </source>
</evidence>
<evidence type="ECO:0000256" key="2">
    <source>
        <dbReference type="ARBA" id="ARBA00022527"/>
    </source>
</evidence>
<evidence type="ECO:0000256" key="4">
    <source>
        <dbReference type="ARBA" id="ARBA00022679"/>
    </source>
</evidence>
<dbReference type="GO" id="GO:0005524">
    <property type="term" value="F:ATP binding"/>
    <property type="evidence" value="ECO:0007669"/>
    <property type="project" value="UniProtKB-UniRule"/>
</dbReference>
<dbReference type="PROSITE" id="PS00108">
    <property type="entry name" value="PROTEIN_KINASE_ST"/>
    <property type="match status" value="1"/>
</dbReference>
<keyword evidence="9" id="KW-0418">Kinase</keyword>
<dbReference type="AlphaFoldDB" id="A0A9D5D2U2"/>
<dbReference type="Gene3D" id="1.10.510.10">
    <property type="entry name" value="Transferase(Phosphotransferase) domain 1"/>
    <property type="match status" value="1"/>
</dbReference>
<feature type="compositionally biased region" description="Low complexity" evidence="15">
    <location>
        <begin position="251"/>
        <end position="274"/>
    </location>
</feature>
<evidence type="ECO:0000256" key="8">
    <source>
        <dbReference type="ARBA" id="ARBA00022741"/>
    </source>
</evidence>
<dbReference type="SMART" id="SM00220">
    <property type="entry name" value="S_TKc"/>
    <property type="match status" value="1"/>
</dbReference>
<dbReference type="GO" id="GO:0004674">
    <property type="term" value="F:protein serine/threonine kinase activity"/>
    <property type="evidence" value="ECO:0007669"/>
    <property type="project" value="UniProtKB-KW"/>
</dbReference>
<dbReference type="InterPro" id="IPR017441">
    <property type="entry name" value="Protein_kinase_ATP_BS"/>
</dbReference>
<evidence type="ECO:0000256" key="14">
    <source>
        <dbReference type="PROSITE-ProRule" id="PRU10141"/>
    </source>
</evidence>
<accession>A0A9D5D2U2</accession>
<keyword evidence="13" id="KW-0325">Glycoprotein</keyword>
<dbReference type="FunFam" id="3.30.430.20:FF:000003">
    <property type="entry name" value="Cysteine-rich RLK (RECEPTOR-like protein kinase) 10"/>
    <property type="match status" value="1"/>
</dbReference>
<dbReference type="InterPro" id="IPR008271">
    <property type="entry name" value="Ser/Thr_kinase_AS"/>
</dbReference>
<feature type="chain" id="PRO_5039594688" description="Cysteine-rich receptor-like protein kinase 10" evidence="17">
    <location>
        <begin position="26"/>
        <end position="596"/>
    </location>
</feature>
<dbReference type="CDD" id="cd14066">
    <property type="entry name" value="STKc_IRAK"/>
    <property type="match status" value="1"/>
</dbReference>
<reference evidence="20" key="2">
    <citation type="journal article" date="2022" name="Hortic Res">
        <title>The genome of Dioscorea zingiberensis sheds light on the biosynthesis, origin and evolution of the medicinally important diosgenin saponins.</title>
        <authorList>
            <person name="Li Y."/>
            <person name="Tan C."/>
            <person name="Li Z."/>
            <person name="Guo J."/>
            <person name="Li S."/>
            <person name="Chen X."/>
            <person name="Wang C."/>
            <person name="Dai X."/>
            <person name="Yang H."/>
            <person name="Song W."/>
            <person name="Hou L."/>
            <person name="Xu J."/>
            <person name="Tong Z."/>
            <person name="Xu A."/>
            <person name="Yuan X."/>
            <person name="Wang W."/>
            <person name="Yang Q."/>
            <person name="Chen L."/>
            <person name="Sun Z."/>
            <person name="Wang K."/>
            <person name="Pan B."/>
            <person name="Chen J."/>
            <person name="Bao Y."/>
            <person name="Liu F."/>
            <person name="Qi X."/>
            <person name="Gang D.R."/>
            <person name="Wen J."/>
            <person name="Li J."/>
        </authorList>
    </citation>
    <scope>NUCLEOTIDE SEQUENCE</scope>
    <source>
        <strain evidence="20">Dzin_1.0</strain>
    </source>
</reference>
<keyword evidence="4" id="KW-0808">Transferase</keyword>
<keyword evidence="10 14" id="KW-0067">ATP-binding</keyword>
<name>A0A9D5D2U2_9LILI</name>
<feature type="domain" description="Gnk2-homologous" evidence="19">
    <location>
        <begin position="135"/>
        <end position="241"/>
    </location>
</feature>
<dbReference type="FunFam" id="3.30.200.20:FF:000142">
    <property type="entry name" value="Cysteine-rich receptor-like protein kinase 10"/>
    <property type="match status" value="1"/>
</dbReference>
<proteinExistence type="predicted"/>
<comment type="caution">
    <text evidence="20">The sequence shown here is derived from an EMBL/GenBank/DDBJ whole genome shotgun (WGS) entry which is preliminary data.</text>
</comment>
<keyword evidence="3" id="KW-0597">Phosphoprotein</keyword>